<dbReference type="EMBL" id="CP063849">
    <property type="protein sequence ID" value="QOY91950.1"/>
    <property type="molecule type" value="Genomic_DNA"/>
</dbReference>
<dbReference type="PANTHER" id="PTHR43818">
    <property type="entry name" value="BCDNA.GH03377"/>
    <property type="match status" value="1"/>
</dbReference>
<dbReference type="SUPFAM" id="SSF51735">
    <property type="entry name" value="NAD(P)-binding Rossmann-fold domains"/>
    <property type="match status" value="1"/>
</dbReference>
<gene>
    <name evidence="3" type="ORF">IRI77_08595</name>
</gene>
<dbReference type="PANTHER" id="PTHR43818:SF10">
    <property type="entry name" value="NADH-DEPENDENT DEHYDROGENASE-RELATED"/>
    <property type="match status" value="1"/>
</dbReference>
<dbReference type="InterPro" id="IPR000683">
    <property type="entry name" value="Gfo/Idh/MocA-like_OxRdtase_N"/>
</dbReference>
<dbReference type="Proteomes" id="UP000593892">
    <property type="component" value="Chromosome"/>
</dbReference>
<proteinExistence type="predicted"/>
<organism evidence="3 4">
    <name type="scientific">Paludibaculum fermentans</name>
    <dbReference type="NCBI Taxonomy" id="1473598"/>
    <lineage>
        <taxon>Bacteria</taxon>
        <taxon>Pseudomonadati</taxon>
        <taxon>Acidobacteriota</taxon>
        <taxon>Terriglobia</taxon>
        <taxon>Bryobacterales</taxon>
        <taxon>Bryobacteraceae</taxon>
        <taxon>Paludibaculum</taxon>
    </lineage>
</organism>
<feature type="domain" description="Gfo/Idh/MocA-like oxidoreductase N-terminal" evidence="1">
    <location>
        <begin position="10"/>
        <end position="133"/>
    </location>
</feature>
<dbReference type="Gene3D" id="3.40.50.720">
    <property type="entry name" value="NAD(P)-binding Rossmann-like Domain"/>
    <property type="match status" value="1"/>
</dbReference>
<dbReference type="AlphaFoldDB" id="A0A7S7NY77"/>
<evidence type="ECO:0000259" key="1">
    <source>
        <dbReference type="Pfam" id="PF01408"/>
    </source>
</evidence>
<dbReference type="SUPFAM" id="SSF55347">
    <property type="entry name" value="Glyceraldehyde-3-phosphate dehydrogenase-like, C-terminal domain"/>
    <property type="match status" value="1"/>
</dbReference>
<evidence type="ECO:0000313" key="3">
    <source>
        <dbReference type="EMBL" id="QOY91950.1"/>
    </source>
</evidence>
<dbReference type="KEGG" id="pfer:IRI77_08595"/>
<feature type="domain" description="Gfo/Idh/MocA-like oxidoreductase bacterial type C-terminal" evidence="2">
    <location>
        <begin position="178"/>
        <end position="400"/>
    </location>
</feature>
<protein>
    <submittedName>
        <fullName evidence="3">Gfo/Idh/MocA family oxidoreductase</fullName>
    </submittedName>
</protein>
<dbReference type="InterPro" id="IPR036291">
    <property type="entry name" value="NAD(P)-bd_dom_sf"/>
</dbReference>
<dbReference type="Pfam" id="PF19051">
    <property type="entry name" value="GFO_IDH_MocA_C2"/>
    <property type="match status" value="1"/>
</dbReference>
<name>A0A7S7NY77_PALFE</name>
<dbReference type="Gene3D" id="3.30.360.10">
    <property type="entry name" value="Dihydrodipicolinate Reductase, domain 2"/>
    <property type="match status" value="1"/>
</dbReference>
<sequence length="402" mass="45309">MAAPGASDKIRVGFIGLGGQGTGRLNEFLKHPDVEAVAVCDVDQKHVERAAGIVEKARGVKPEIFHDYRKLLERKDIDAVMVGTPDHWHALPTVQACQAGKDVFVEKPLCYSIGEGRAMANAAQKHSRVTQMGNHIHNDLPNYRRVVEMVQSGKLGKINRVYCAMASGEKSLGKPADTAPPPELDYDFWQGPAPKRPYNPNRSHFTYRYFWDYSSGYFIDFWCHYADVAYWALDLKAPKNVSAAGGRWLVDDNAETPDTLEVLYEYPELVLSWTLHPKGRPGYEHMGSCVIFEGTEATLVTNYNRNEIWAKGKLAPDFPRPEPSIPNSPGHIREFLDAVKSRKPTTCNIDYGYRLTKGGLLGVIAFRTGERIYWDDQKEKIIGKSKGHDLVSRKYRKPWKLS</sequence>
<dbReference type="InterPro" id="IPR043906">
    <property type="entry name" value="Gfo/Idh/MocA_OxRdtase_bact_C"/>
</dbReference>
<dbReference type="GO" id="GO:0000166">
    <property type="term" value="F:nucleotide binding"/>
    <property type="evidence" value="ECO:0007669"/>
    <property type="project" value="InterPro"/>
</dbReference>
<evidence type="ECO:0000259" key="2">
    <source>
        <dbReference type="Pfam" id="PF19051"/>
    </source>
</evidence>
<accession>A0A7S7NY77</accession>
<dbReference type="Pfam" id="PF01408">
    <property type="entry name" value="GFO_IDH_MocA"/>
    <property type="match status" value="1"/>
</dbReference>
<keyword evidence="4" id="KW-1185">Reference proteome</keyword>
<reference evidence="3 4" key="1">
    <citation type="submission" date="2020-10" db="EMBL/GenBank/DDBJ databases">
        <title>Complete genome sequence of Paludibaculum fermentans P105T, a facultatively anaerobic acidobacterium capable of dissimilatory Fe(III) reduction.</title>
        <authorList>
            <person name="Dedysh S.N."/>
            <person name="Beletsky A.V."/>
            <person name="Kulichevskaya I.S."/>
            <person name="Mardanov A.V."/>
            <person name="Ravin N.V."/>
        </authorList>
    </citation>
    <scope>NUCLEOTIDE SEQUENCE [LARGE SCALE GENOMIC DNA]</scope>
    <source>
        <strain evidence="3 4">P105</strain>
    </source>
</reference>
<dbReference type="InterPro" id="IPR050463">
    <property type="entry name" value="Gfo/Idh/MocA_oxidrdct_glycsds"/>
</dbReference>
<evidence type="ECO:0000313" key="4">
    <source>
        <dbReference type="Proteomes" id="UP000593892"/>
    </source>
</evidence>